<dbReference type="Pfam" id="PF18758">
    <property type="entry name" value="KDZ"/>
    <property type="match status" value="1"/>
</dbReference>
<organism evidence="1 2">
    <name type="scientific">Suillus placidus</name>
    <dbReference type="NCBI Taxonomy" id="48579"/>
    <lineage>
        <taxon>Eukaryota</taxon>
        <taxon>Fungi</taxon>
        <taxon>Dikarya</taxon>
        <taxon>Basidiomycota</taxon>
        <taxon>Agaricomycotina</taxon>
        <taxon>Agaricomycetes</taxon>
        <taxon>Agaricomycetidae</taxon>
        <taxon>Boletales</taxon>
        <taxon>Suillineae</taxon>
        <taxon>Suillaceae</taxon>
        <taxon>Suillus</taxon>
    </lineage>
</organism>
<evidence type="ECO:0000313" key="1">
    <source>
        <dbReference type="EMBL" id="KAG1770136.1"/>
    </source>
</evidence>
<evidence type="ECO:0000313" key="2">
    <source>
        <dbReference type="Proteomes" id="UP000714275"/>
    </source>
</evidence>
<accession>A0A9P6ZL45</accession>
<name>A0A9P6ZL45_9AGAM</name>
<dbReference type="AlphaFoldDB" id="A0A9P6ZL45"/>
<gene>
    <name evidence="1" type="ORF">EV702DRAFT_978293</name>
</gene>
<proteinExistence type="predicted"/>
<sequence>MVGAFHGHAHNRQCQLDWHPMYISGTGHSKGEGCEHIFSASNELARSTRHASRFHQHQAIEEHYTFGTWISTFLWNHYREGLKSVQMLTAELDTIKRELGLSDGDFPGFFAEERIYLDTLKHPPPRDQLCIRYVEVLDELTERRADWDVAREAGNNALTGTNAISLEQINQALKQARVCVDSSYAKLQNAEMLVVHCETLLSVDKRWIIGGEEYRRFKEEATLGKYRAALDELERLVVMRLFELSKLSLSGTGSEFFFVCTLI</sequence>
<keyword evidence="2" id="KW-1185">Reference proteome</keyword>
<comment type="caution">
    <text evidence="1">The sequence shown here is derived from an EMBL/GenBank/DDBJ whole genome shotgun (WGS) entry which is preliminary data.</text>
</comment>
<reference evidence="1" key="1">
    <citation type="journal article" date="2020" name="New Phytol.">
        <title>Comparative genomics reveals dynamic genome evolution in host specialist ectomycorrhizal fungi.</title>
        <authorList>
            <person name="Lofgren L.A."/>
            <person name="Nguyen N.H."/>
            <person name="Vilgalys R."/>
            <person name="Ruytinx J."/>
            <person name="Liao H.L."/>
            <person name="Branco S."/>
            <person name="Kuo A."/>
            <person name="LaButti K."/>
            <person name="Lipzen A."/>
            <person name="Andreopoulos W."/>
            <person name="Pangilinan J."/>
            <person name="Riley R."/>
            <person name="Hundley H."/>
            <person name="Na H."/>
            <person name="Barry K."/>
            <person name="Grigoriev I.V."/>
            <person name="Stajich J.E."/>
            <person name="Kennedy P.G."/>
        </authorList>
    </citation>
    <scope>NUCLEOTIDE SEQUENCE</scope>
    <source>
        <strain evidence="1">DOB743</strain>
    </source>
</reference>
<dbReference type="Proteomes" id="UP000714275">
    <property type="component" value="Unassembled WGS sequence"/>
</dbReference>
<dbReference type="OrthoDB" id="3251205at2759"/>
<dbReference type="EMBL" id="JABBWD010000067">
    <property type="protein sequence ID" value="KAG1770136.1"/>
    <property type="molecule type" value="Genomic_DNA"/>
</dbReference>
<dbReference type="InterPro" id="IPR040521">
    <property type="entry name" value="KDZ"/>
</dbReference>
<protein>
    <submittedName>
        <fullName evidence="1">Uncharacterized protein</fullName>
    </submittedName>
</protein>